<sequence>MEELAPMQPTKMLNLICRHSSLTAAPPPSSTSVETSRARSLGAFNNRSVMGRIIDLFNMGCEHCVVLLPRKDELPKLSWVE</sequence>
<evidence type="ECO:0000313" key="1">
    <source>
        <dbReference type="EMBL" id="GIY93185.1"/>
    </source>
</evidence>
<evidence type="ECO:0000313" key="2">
    <source>
        <dbReference type="Proteomes" id="UP001054945"/>
    </source>
</evidence>
<dbReference type="EMBL" id="BPLR01000244">
    <property type="protein sequence ID" value="GIY93185.1"/>
    <property type="molecule type" value="Genomic_DNA"/>
</dbReference>
<organism evidence="1 2">
    <name type="scientific">Caerostris extrusa</name>
    <name type="common">Bark spider</name>
    <name type="synonym">Caerostris bankana</name>
    <dbReference type="NCBI Taxonomy" id="172846"/>
    <lineage>
        <taxon>Eukaryota</taxon>
        <taxon>Metazoa</taxon>
        <taxon>Ecdysozoa</taxon>
        <taxon>Arthropoda</taxon>
        <taxon>Chelicerata</taxon>
        <taxon>Arachnida</taxon>
        <taxon>Araneae</taxon>
        <taxon>Araneomorphae</taxon>
        <taxon>Entelegynae</taxon>
        <taxon>Araneoidea</taxon>
        <taxon>Araneidae</taxon>
        <taxon>Caerostris</taxon>
    </lineage>
</organism>
<keyword evidence="2" id="KW-1185">Reference proteome</keyword>
<protein>
    <submittedName>
        <fullName evidence="1">Uncharacterized protein</fullName>
    </submittedName>
</protein>
<dbReference type="AlphaFoldDB" id="A0AAV4XG31"/>
<reference evidence="1 2" key="1">
    <citation type="submission" date="2021-06" db="EMBL/GenBank/DDBJ databases">
        <title>Caerostris extrusa draft genome.</title>
        <authorList>
            <person name="Kono N."/>
            <person name="Arakawa K."/>
        </authorList>
    </citation>
    <scope>NUCLEOTIDE SEQUENCE [LARGE SCALE GENOMIC DNA]</scope>
</reference>
<proteinExistence type="predicted"/>
<dbReference type="Proteomes" id="UP001054945">
    <property type="component" value="Unassembled WGS sequence"/>
</dbReference>
<name>A0AAV4XG31_CAEEX</name>
<comment type="caution">
    <text evidence="1">The sequence shown here is derived from an EMBL/GenBank/DDBJ whole genome shotgun (WGS) entry which is preliminary data.</text>
</comment>
<gene>
    <name evidence="1" type="ORF">CEXT_224281</name>
</gene>
<accession>A0AAV4XG31</accession>